<feature type="compositionally biased region" description="Polar residues" evidence="1">
    <location>
        <begin position="126"/>
        <end position="142"/>
    </location>
</feature>
<feature type="compositionally biased region" description="Polar residues" evidence="1">
    <location>
        <begin position="154"/>
        <end position="169"/>
    </location>
</feature>
<keyword evidence="3" id="KW-1185">Reference proteome</keyword>
<organism evidence="2 3">
    <name type="scientific">Ridgeia piscesae</name>
    <name type="common">Tubeworm</name>
    <dbReference type="NCBI Taxonomy" id="27915"/>
    <lineage>
        <taxon>Eukaryota</taxon>
        <taxon>Metazoa</taxon>
        <taxon>Spiralia</taxon>
        <taxon>Lophotrochozoa</taxon>
        <taxon>Annelida</taxon>
        <taxon>Polychaeta</taxon>
        <taxon>Sedentaria</taxon>
        <taxon>Canalipalpata</taxon>
        <taxon>Sabellida</taxon>
        <taxon>Siboglinidae</taxon>
        <taxon>Ridgeia</taxon>
    </lineage>
</organism>
<reference evidence="2" key="1">
    <citation type="journal article" date="2023" name="Mol. Biol. Evol.">
        <title>Third-Generation Sequencing Reveals the Adaptive Role of the Epigenome in Three Deep-Sea Polychaetes.</title>
        <authorList>
            <person name="Perez M."/>
            <person name="Aroh O."/>
            <person name="Sun Y."/>
            <person name="Lan Y."/>
            <person name="Juniper S.K."/>
            <person name="Young C.R."/>
            <person name="Angers B."/>
            <person name="Qian P.Y."/>
        </authorList>
    </citation>
    <scope>NUCLEOTIDE SEQUENCE</scope>
    <source>
        <strain evidence="2">R07B-5</strain>
    </source>
</reference>
<dbReference type="Proteomes" id="UP001209878">
    <property type="component" value="Unassembled WGS sequence"/>
</dbReference>
<dbReference type="AlphaFoldDB" id="A0AAD9NK80"/>
<name>A0AAD9NK80_RIDPI</name>
<protein>
    <submittedName>
        <fullName evidence="2">Uncharacterized protein</fullName>
    </submittedName>
</protein>
<evidence type="ECO:0000256" key="1">
    <source>
        <dbReference type="SAM" id="MobiDB-lite"/>
    </source>
</evidence>
<accession>A0AAD9NK80</accession>
<dbReference type="EMBL" id="JAODUO010001157">
    <property type="protein sequence ID" value="KAK2170214.1"/>
    <property type="molecule type" value="Genomic_DNA"/>
</dbReference>
<comment type="caution">
    <text evidence="2">The sequence shown here is derived from an EMBL/GenBank/DDBJ whole genome shotgun (WGS) entry which is preliminary data.</text>
</comment>
<feature type="region of interest" description="Disordered" evidence="1">
    <location>
        <begin position="126"/>
        <end position="178"/>
    </location>
</feature>
<proteinExistence type="predicted"/>
<evidence type="ECO:0000313" key="2">
    <source>
        <dbReference type="EMBL" id="KAK2170214.1"/>
    </source>
</evidence>
<sequence>MAELSGGALKRKKTLLPGSVPTVQPQCHVVGGHLKRSGSAQAHQPKRSRASAKLEIARLMRNNGPHPTDAPESIQPPPDYIQVVACQTDAKCLTDQGTQLTALKPVKTFTKGINTTKKVMVETATQTSPVSATNTMPVTTRAPTKDRMPADAISPSSPVGASSLLTAPTQKGKKSKMG</sequence>
<feature type="region of interest" description="Disordered" evidence="1">
    <location>
        <begin position="1"/>
        <end position="24"/>
    </location>
</feature>
<evidence type="ECO:0000313" key="3">
    <source>
        <dbReference type="Proteomes" id="UP001209878"/>
    </source>
</evidence>
<gene>
    <name evidence="2" type="ORF">NP493_1158g00034</name>
</gene>